<feature type="chain" id="PRO_5003623417" evidence="4">
    <location>
        <begin position="20"/>
        <end position="417"/>
    </location>
</feature>
<name>H9UL95_SPIAZ</name>
<dbReference type="eggNOG" id="COG1653">
    <property type="taxonomic scope" value="Bacteria"/>
</dbReference>
<dbReference type="EMBL" id="CP003282">
    <property type="protein sequence ID" value="AFG38288.1"/>
    <property type="molecule type" value="Genomic_DNA"/>
</dbReference>
<dbReference type="GO" id="GO:0055052">
    <property type="term" value="C:ATP-binding cassette (ABC) transporter complex, substrate-binding subunit-containing"/>
    <property type="evidence" value="ECO:0007669"/>
    <property type="project" value="TreeGrafter"/>
</dbReference>
<feature type="signal peptide" evidence="4">
    <location>
        <begin position="1"/>
        <end position="19"/>
    </location>
</feature>
<sequence>MKKGLLVLLTLLMAASLFAAGQAETGGRQRLELLQNKPEIDAELKAYAQQWGRENNVDVVIKTVGGSIDVTVEQMLTIGYSSGEMPDIFVFPGLESYQMWSEVILDLSDEPWVQDTSVEFTYDGRVYGFPVNIEGWGLAYNADILEAAGIDPAGLTNLDAYREAFATLDSMKDELGIKAPVSMAAAMSMGWVTAHHNFNSLLSNGLPYGDLSVVNDLRAGNVDMDRLGQYADWVELLFTYADQAVLTTGDYDAQVGAFVAGDTAFLHQGNWVDGNIADAGADFPIAFAPHGSLERDTDGIFVAAPAYYAINAESRVTDIARKFLNDMVYTEAGQRFMVEEAGMIPAFSNVESRPSGPLSQSVQEWNAADQVYSWNQYYFSDDFRDNTLAPIYNRFASGAISKEQFVNALRSAFESLQ</sequence>
<dbReference type="OrthoDB" id="9763054at2"/>
<evidence type="ECO:0000256" key="2">
    <source>
        <dbReference type="ARBA" id="ARBA00022448"/>
    </source>
</evidence>
<organism evidence="5 6">
    <name type="scientific">Spirochaeta africana (strain ATCC 700263 / DSM 8902 / Z-7692)</name>
    <dbReference type="NCBI Taxonomy" id="889378"/>
    <lineage>
        <taxon>Bacteria</taxon>
        <taxon>Pseudomonadati</taxon>
        <taxon>Spirochaetota</taxon>
        <taxon>Spirochaetia</taxon>
        <taxon>Spirochaetales</taxon>
        <taxon>Spirochaetaceae</taxon>
        <taxon>Spirochaeta</taxon>
    </lineage>
</organism>
<dbReference type="GO" id="GO:0042956">
    <property type="term" value="P:maltodextrin transmembrane transport"/>
    <property type="evidence" value="ECO:0007669"/>
    <property type="project" value="TreeGrafter"/>
</dbReference>
<dbReference type="RefSeq" id="WP_014456271.1">
    <property type="nucleotide sequence ID" value="NC_017098.1"/>
</dbReference>
<dbReference type="STRING" id="889378.Spiaf_2252"/>
<comment type="similarity">
    <text evidence="1">Belongs to the bacterial solute-binding protein 1 family.</text>
</comment>
<proteinExistence type="inferred from homology"/>
<reference evidence="6" key="1">
    <citation type="journal article" date="2013" name="Stand. Genomic Sci.">
        <title>Complete genome sequence of the halophilic bacterium Spirochaeta africana type strain (Z-7692(T)) from the alkaline Lake Magadi in the East African Rift.</title>
        <authorList>
            <person name="Liolos K."/>
            <person name="Abt B."/>
            <person name="Scheuner C."/>
            <person name="Teshima H."/>
            <person name="Held B."/>
            <person name="Lapidus A."/>
            <person name="Nolan M."/>
            <person name="Lucas S."/>
            <person name="Deshpande S."/>
            <person name="Cheng J.F."/>
            <person name="Tapia R."/>
            <person name="Goodwin L.A."/>
            <person name="Pitluck S."/>
            <person name="Pagani I."/>
            <person name="Ivanova N."/>
            <person name="Mavromatis K."/>
            <person name="Mikhailova N."/>
            <person name="Huntemann M."/>
            <person name="Pati A."/>
            <person name="Chen A."/>
            <person name="Palaniappan K."/>
            <person name="Land M."/>
            <person name="Rohde M."/>
            <person name="Tindall B.J."/>
            <person name="Detter J.C."/>
            <person name="Goker M."/>
            <person name="Bristow J."/>
            <person name="Eisen J.A."/>
            <person name="Markowitz V."/>
            <person name="Hugenholtz P."/>
            <person name="Woyke T."/>
            <person name="Klenk H.P."/>
            <person name="Kyrpides N.C."/>
        </authorList>
    </citation>
    <scope>NUCLEOTIDE SEQUENCE</scope>
    <source>
        <strain evidence="6">ATCC 700263 / DSM 8902 / Z-7692</strain>
    </source>
</reference>
<keyword evidence="2" id="KW-0813">Transport</keyword>
<accession>H9UL95</accession>
<dbReference type="InterPro" id="IPR006059">
    <property type="entry name" value="SBP"/>
</dbReference>
<dbReference type="PATRIC" id="fig|889378.3.peg.2229"/>
<keyword evidence="6" id="KW-1185">Reference proteome</keyword>
<dbReference type="SUPFAM" id="SSF53850">
    <property type="entry name" value="Periplasmic binding protein-like II"/>
    <property type="match status" value="1"/>
</dbReference>
<dbReference type="Proteomes" id="UP000007383">
    <property type="component" value="Chromosome"/>
</dbReference>
<keyword evidence="3 4" id="KW-0732">Signal</keyword>
<dbReference type="PANTHER" id="PTHR30061:SF50">
    <property type="entry name" value="MALTOSE_MALTODEXTRIN-BINDING PERIPLASMIC PROTEIN"/>
    <property type="match status" value="1"/>
</dbReference>
<dbReference type="Gene3D" id="3.40.190.10">
    <property type="entry name" value="Periplasmic binding protein-like II"/>
    <property type="match status" value="2"/>
</dbReference>
<dbReference type="GO" id="GO:0015768">
    <property type="term" value="P:maltose transport"/>
    <property type="evidence" value="ECO:0007669"/>
    <property type="project" value="TreeGrafter"/>
</dbReference>
<evidence type="ECO:0000313" key="5">
    <source>
        <dbReference type="EMBL" id="AFG38288.1"/>
    </source>
</evidence>
<dbReference type="AlphaFoldDB" id="H9UL95"/>
<evidence type="ECO:0000313" key="6">
    <source>
        <dbReference type="Proteomes" id="UP000007383"/>
    </source>
</evidence>
<protein>
    <submittedName>
        <fullName evidence="5">ABC-type sugar transport system, periplasmic component</fullName>
    </submittedName>
</protein>
<gene>
    <name evidence="5" type="ordered locus">Spiaf_2252</name>
</gene>
<keyword evidence="5" id="KW-0762">Sugar transport</keyword>
<evidence type="ECO:0000256" key="4">
    <source>
        <dbReference type="SAM" id="SignalP"/>
    </source>
</evidence>
<dbReference type="KEGG" id="sfc:Spiaf_2252"/>
<dbReference type="PANTHER" id="PTHR30061">
    <property type="entry name" value="MALTOSE-BINDING PERIPLASMIC PROTEIN"/>
    <property type="match status" value="1"/>
</dbReference>
<dbReference type="Pfam" id="PF13416">
    <property type="entry name" value="SBP_bac_8"/>
    <property type="match status" value="1"/>
</dbReference>
<dbReference type="GO" id="GO:1901982">
    <property type="term" value="F:maltose binding"/>
    <property type="evidence" value="ECO:0007669"/>
    <property type="project" value="TreeGrafter"/>
</dbReference>
<evidence type="ECO:0000256" key="3">
    <source>
        <dbReference type="ARBA" id="ARBA00022729"/>
    </source>
</evidence>
<dbReference type="HOGENOM" id="CLU_031285_12_3_12"/>
<evidence type="ECO:0000256" key="1">
    <source>
        <dbReference type="ARBA" id="ARBA00008520"/>
    </source>
</evidence>